<evidence type="ECO:0000313" key="3">
    <source>
        <dbReference type="Proteomes" id="UP001142078"/>
    </source>
</evidence>
<dbReference type="AlphaFoldDB" id="A0A9X2MM04"/>
<feature type="domain" description="DUF3797" evidence="1">
    <location>
        <begin position="1"/>
        <end position="48"/>
    </location>
</feature>
<protein>
    <submittedName>
        <fullName evidence="2">DUF3797 domain-containing protein</fullName>
    </submittedName>
</protein>
<dbReference type="Pfam" id="PF12677">
    <property type="entry name" value="DUF3797"/>
    <property type="match status" value="1"/>
</dbReference>
<organism evidence="2 3">
    <name type="scientific">Anaerosalibacter massiliensis</name>
    <dbReference type="NCBI Taxonomy" id="1347392"/>
    <lineage>
        <taxon>Bacteria</taxon>
        <taxon>Bacillati</taxon>
        <taxon>Bacillota</taxon>
        <taxon>Tissierellia</taxon>
        <taxon>Tissierellales</taxon>
        <taxon>Sporanaerobacteraceae</taxon>
        <taxon>Anaerosalibacter</taxon>
    </lineage>
</organism>
<dbReference type="InterPro" id="IPR024256">
    <property type="entry name" value="DUF3797"/>
</dbReference>
<evidence type="ECO:0000259" key="1">
    <source>
        <dbReference type="Pfam" id="PF12677"/>
    </source>
</evidence>
<dbReference type="EMBL" id="JANJZL010000019">
    <property type="protein sequence ID" value="MCR2045505.1"/>
    <property type="molecule type" value="Genomic_DNA"/>
</dbReference>
<name>A0A9X2MM04_9FIRM</name>
<dbReference type="RefSeq" id="WP_042678501.1">
    <property type="nucleotide sequence ID" value="NZ_CABKTM010000005.1"/>
</dbReference>
<dbReference type="Proteomes" id="UP001142078">
    <property type="component" value="Unassembled WGS sequence"/>
</dbReference>
<evidence type="ECO:0000313" key="2">
    <source>
        <dbReference type="EMBL" id="MCR2045505.1"/>
    </source>
</evidence>
<sequence length="118" mass="13882">MNVDKIIKLNNKYGICSKCGNKYIGNGQGGIYNDEYKFVRWCKCGFKVTVFEDGKEITERTNISQLDKKVNEDETLRDFIKTSHKEFYETELTDEYIDSLDEIKLSILVDYLDDLWLK</sequence>
<keyword evidence="3" id="KW-1185">Reference proteome</keyword>
<comment type="caution">
    <text evidence="2">The sequence shown here is derived from an EMBL/GenBank/DDBJ whole genome shotgun (WGS) entry which is preliminary data.</text>
</comment>
<dbReference type="OrthoDB" id="2658806at2"/>
<proteinExistence type="predicted"/>
<gene>
    <name evidence="2" type="ORF">NSA23_15495</name>
</gene>
<accession>A0A9X2MM04</accession>
<reference evidence="2" key="1">
    <citation type="submission" date="2022-07" db="EMBL/GenBank/DDBJ databases">
        <title>Enhanced cultured diversity of the mouse gut microbiota enables custom-made synthetic communities.</title>
        <authorList>
            <person name="Afrizal A."/>
        </authorList>
    </citation>
    <scope>NUCLEOTIDE SEQUENCE</scope>
    <source>
        <strain evidence="2">DSM 29482</strain>
    </source>
</reference>